<dbReference type="EMBL" id="SJPQ01000001">
    <property type="protein sequence ID" value="TWT90843.1"/>
    <property type="molecule type" value="Genomic_DNA"/>
</dbReference>
<keyword evidence="1" id="KW-0472">Membrane</keyword>
<dbReference type="InterPro" id="IPR043739">
    <property type="entry name" value="DUF5684"/>
</dbReference>
<reference evidence="2 3" key="1">
    <citation type="submission" date="2019-02" db="EMBL/GenBank/DDBJ databases">
        <title>Deep-cultivation of Planctomycetes and their phenomic and genomic characterization uncovers novel biology.</title>
        <authorList>
            <person name="Wiegand S."/>
            <person name="Jogler M."/>
            <person name="Boedeker C."/>
            <person name="Pinto D."/>
            <person name="Vollmers J."/>
            <person name="Rivas-Marin E."/>
            <person name="Kohn T."/>
            <person name="Peeters S.H."/>
            <person name="Heuer A."/>
            <person name="Rast P."/>
            <person name="Oberbeckmann S."/>
            <person name="Bunk B."/>
            <person name="Jeske O."/>
            <person name="Meyerdierks A."/>
            <person name="Storesund J.E."/>
            <person name="Kallscheuer N."/>
            <person name="Luecker S."/>
            <person name="Lage O.M."/>
            <person name="Pohl T."/>
            <person name="Merkel B.J."/>
            <person name="Hornburger P."/>
            <person name="Mueller R.-W."/>
            <person name="Bruemmer F."/>
            <person name="Labrenz M."/>
            <person name="Spormann A.M."/>
            <person name="Op Den Camp H."/>
            <person name="Overmann J."/>
            <person name="Amann R."/>
            <person name="Jetten M.S.M."/>
            <person name="Mascher T."/>
            <person name="Medema M.H."/>
            <person name="Devos D.P."/>
            <person name="Kaster A.-K."/>
            <person name="Ovreas L."/>
            <person name="Rohde M."/>
            <person name="Galperin M.Y."/>
            <person name="Jogler C."/>
        </authorList>
    </citation>
    <scope>NUCLEOTIDE SEQUENCE [LARGE SCALE GENOMIC DNA]</scope>
    <source>
        <strain evidence="2 3">Mal64</strain>
    </source>
</reference>
<dbReference type="Proteomes" id="UP000315440">
    <property type="component" value="Unassembled WGS sequence"/>
</dbReference>
<name>A0A5C5ZX06_9BACT</name>
<dbReference type="RefSeq" id="WP_146398089.1">
    <property type="nucleotide sequence ID" value="NZ_SJPQ01000001.1"/>
</dbReference>
<dbReference type="Pfam" id="PF18936">
    <property type="entry name" value="DUF5684"/>
    <property type="match status" value="1"/>
</dbReference>
<keyword evidence="3" id="KW-1185">Reference proteome</keyword>
<feature type="transmembrane region" description="Helical" evidence="1">
    <location>
        <begin position="95"/>
        <end position="112"/>
    </location>
</feature>
<evidence type="ECO:0000313" key="2">
    <source>
        <dbReference type="EMBL" id="TWT90843.1"/>
    </source>
</evidence>
<keyword evidence="1" id="KW-0812">Transmembrane</keyword>
<dbReference type="OrthoDB" id="2376202at2"/>
<evidence type="ECO:0000256" key="1">
    <source>
        <dbReference type="SAM" id="Phobius"/>
    </source>
</evidence>
<evidence type="ECO:0008006" key="4">
    <source>
        <dbReference type="Google" id="ProtNLM"/>
    </source>
</evidence>
<organism evidence="2 3">
    <name type="scientific">Pseudobythopirellula maris</name>
    <dbReference type="NCBI Taxonomy" id="2527991"/>
    <lineage>
        <taxon>Bacteria</taxon>
        <taxon>Pseudomonadati</taxon>
        <taxon>Planctomycetota</taxon>
        <taxon>Planctomycetia</taxon>
        <taxon>Pirellulales</taxon>
        <taxon>Lacipirellulaceae</taxon>
        <taxon>Pseudobythopirellula</taxon>
    </lineage>
</organism>
<sequence>MQGGDQVAAVIVTALFCGVLLGIALYCLAGAWKVFGKAGLPGWFALVPLLNAYLICKIAGKPGWWVVLLFVPLVNLVVLWRVVSGLAMWFGKTDLYAVGLFLVFPLFFAMIGHSTTRYRGLAAGSYVRS</sequence>
<feature type="transmembrane region" description="Helical" evidence="1">
    <location>
        <begin position="63"/>
        <end position="83"/>
    </location>
</feature>
<protein>
    <recommendedName>
        <fullName evidence="4">Signal peptidase I</fullName>
    </recommendedName>
</protein>
<comment type="caution">
    <text evidence="2">The sequence shown here is derived from an EMBL/GenBank/DDBJ whole genome shotgun (WGS) entry which is preliminary data.</text>
</comment>
<proteinExistence type="predicted"/>
<gene>
    <name evidence="2" type="ORF">Mal64_12400</name>
</gene>
<evidence type="ECO:0000313" key="3">
    <source>
        <dbReference type="Proteomes" id="UP000315440"/>
    </source>
</evidence>
<dbReference type="AlphaFoldDB" id="A0A5C5ZX06"/>
<feature type="transmembrane region" description="Helical" evidence="1">
    <location>
        <begin position="7"/>
        <end position="32"/>
    </location>
</feature>
<accession>A0A5C5ZX06</accession>
<keyword evidence="1" id="KW-1133">Transmembrane helix</keyword>
<feature type="transmembrane region" description="Helical" evidence="1">
    <location>
        <begin position="38"/>
        <end position="56"/>
    </location>
</feature>